<sequence length="75" mass="7603">MRGAECFCCIIPQQSISLKVTNGIRQAGDIGGVGGNTCRIRGNVAGISSDIGGVDFDIVIGSFQLGTVNCILTGG</sequence>
<gene>
    <name evidence="1" type="ORF">NCTC4837_01155</name>
</gene>
<dbReference type="Proteomes" id="UP000251082">
    <property type="component" value="Unassembled WGS sequence"/>
</dbReference>
<evidence type="ECO:0000313" key="1">
    <source>
        <dbReference type="EMBL" id="SPZ68931.1"/>
    </source>
</evidence>
<organism evidence="1 2">
    <name type="scientific">Shigella dysenteriae</name>
    <dbReference type="NCBI Taxonomy" id="622"/>
    <lineage>
        <taxon>Bacteria</taxon>
        <taxon>Pseudomonadati</taxon>
        <taxon>Pseudomonadota</taxon>
        <taxon>Gammaproteobacteria</taxon>
        <taxon>Enterobacterales</taxon>
        <taxon>Enterobacteriaceae</taxon>
        <taxon>Shigella</taxon>
    </lineage>
</organism>
<proteinExistence type="predicted"/>
<name>A0A2X2HLJ2_SHIDY</name>
<reference evidence="1 2" key="1">
    <citation type="submission" date="2018-06" db="EMBL/GenBank/DDBJ databases">
        <authorList>
            <consortium name="Pathogen Informatics"/>
            <person name="Doyle S."/>
        </authorList>
    </citation>
    <scope>NUCLEOTIDE SEQUENCE [LARGE SCALE GENOMIC DNA]</scope>
    <source>
        <strain evidence="1 2">NCTC4837</strain>
    </source>
</reference>
<evidence type="ECO:0000313" key="2">
    <source>
        <dbReference type="Proteomes" id="UP000251082"/>
    </source>
</evidence>
<dbReference type="EMBL" id="UAUQ01000003">
    <property type="protein sequence ID" value="SPZ68931.1"/>
    <property type="molecule type" value="Genomic_DNA"/>
</dbReference>
<protein>
    <submittedName>
        <fullName evidence="1">Uncharacterized protein</fullName>
    </submittedName>
</protein>
<dbReference type="AlphaFoldDB" id="A0A2X2HLJ2"/>
<accession>A0A2X2HLJ2</accession>